<dbReference type="RefSeq" id="WP_072278471.1">
    <property type="nucleotide sequence ID" value="NZ_BCSX01000024.1"/>
</dbReference>
<evidence type="ECO:0000313" key="3">
    <source>
        <dbReference type="Proteomes" id="UP000069620"/>
    </source>
</evidence>
<reference evidence="3" key="2">
    <citation type="submission" date="2016-02" db="EMBL/GenBank/DDBJ databases">
        <title>Draft genome sequence of five rapidly growing Mycobacterium species.</title>
        <authorList>
            <person name="Katahira K."/>
            <person name="Gotou Y."/>
            <person name="Iida K."/>
            <person name="Ogura Y."/>
            <person name="Hayashi T."/>
        </authorList>
    </citation>
    <scope>NUCLEOTIDE SEQUENCE [LARGE SCALE GENOMIC DNA]</scope>
    <source>
        <strain evidence="3">JCM15654</strain>
    </source>
</reference>
<dbReference type="STRING" id="146020.RMCB_2800"/>
<proteinExistence type="predicted"/>
<accession>A0A100VZ57</accession>
<protein>
    <recommendedName>
        <fullName evidence="1">DUF4357 domain-containing protein</fullName>
    </recommendedName>
</protein>
<name>A0A100VZ57_9MYCO</name>
<comment type="caution">
    <text evidence="2">The sequence shown here is derived from an EMBL/GenBank/DDBJ whole genome shotgun (WGS) entry which is preliminary data.</text>
</comment>
<dbReference type="Pfam" id="PF14267">
    <property type="entry name" value="DUF4357"/>
    <property type="match status" value="1"/>
</dbReference>
<dbReference type="InterPro" id="IPR025579">
    <property type="entry name" value="DUF4357"/>
</dbReference>
<feature type="domain" description="DUF4357" evidence="1">
    <location>
        <begin position="230"/>
        <end position="282"/>
    </location>
</feature>
<dbReference type="Proteomes" id="UP000069620">
    <property type="component" value="Unassembled WGS sequence"/>
</dbReference>
<evidence type="ECO:0000313" key="2">
    <source>
        <dbReference type="EMBL" id="GAS88704.1"/>
    </source>
</evidence>
<organism evidence="2 3">
    <name type="scientific">Mycolicibacterium brisbanense</name>
    <dbReference type="NCBI Taxonomy" id="146020"/>
    <lineage>
        <taxon>Bacteria</taxon>
        <taxon>Bacillati</taxon>
        <taxon>Actinomycetota</taxon>
        <taxon>Actinomycetes</taxon>
        <taxon>Mycobacteriales</taxon>
        <taxon>Mycobacteriaceae</taxon>
        <taxon>Mycolicibacterium</taxon>
    </lineage>
</organism>
<dbReference type="EMBL" id="BCSX01000024">
    <property type="protein sequence ID" value="GAS88704.1"/>
    <property type="molecule type" value="Genomic_DNA"/>
</dbReference>
<dbReference type="CDD" id="cd10447">
    <property type="entry name" value="GIY-YIG_unchar_2"/>
    <property type="match status" value="1"/>
</dbReference>
<evidence type="ECO:0000259" key="1">
    <source>
        <dbReference type="Pfam" id="PF14267"/>
    </source>
</evidence>
<dbReference type="AlphaFoldDB" id="A0A100VZ57"/>
<sequence>MPRAQTIQIYLPAGDPAGIRVANLTTRTVRVFDVPRSLLAQFLERSEAGQVGVYYLFGSNEDDTPQCYVGQSGNVGVRLQQHTTSKDFWTRAMVAVSLTNEWTSTHVAFLEWLSLNRAKAAGRYTVVNGNNASNPFTPEPLEADCQEFIETIAVLLATLGAPVLEAVKPSMVMLSADSSDSAESPEELFFNESGCDAKAYQTSEGLLVLAGSRGRSALRPSAPPRLAGQRDSLLAEGVIKLEDSSLLFLKDHLFTSPSAAGGLLVGGTNNGRTSWRNAAGQSISDLEQLALSAEHISGTRFTE</sequence>
<reference evidence="3" key="1">
    <citation type="journal article" date="2016" name="Genome Announc.">
        <title>Draft Genome Sequences of Five Rapidly Growing Mycobacterium Species, M. thermoresistibile, M. fortuitum subsp. acetamidolyticum, M. canariasense, M. brisbanense, and M. novocastrense.</title>
        <authorList>
            <person name="Katahira K."/>
            <person name="Ogura Y."/>
            <person name="Gotoh Y."/>
            <person name="Hayashi T."/>
        </authorList>
    </citation>
    <scope>NUCLEOTIDE SEQUENCE [LARGE SCALE GENOMIC DNA]</scope>
    <source>
        <strain evidence="3">JCM15654</strain>
    </source>
</reference>
<gene>
    <name evidence="2" type="ORF">RMCB_2800</name>
</gene>
<keyword evidence="3" id="KW-1185">Reference proteome</keyword>